<sequence>MKGYSYKVDVWASGVILYILLCGFPPFVSTNNDQEELFDQILDGKFEFTSPFWDEISDSSKLSGNYIDKSLLRQSVCQNFKLHTVP</sequence>
<gene>
    <name evidence="2" type="ORF">KUTeg_024453</name>
</gene>
<feature type="domain" description="Protein kinase" evidence="1">
    <location>
        <begin position="1"/>
        <end position="86"/>
    </location>
</feature>
<organism evidence="2 3">
    <name type="scientific">Tegillarca granosa</name>
    <name type="common">Malaysian cockle</name>
    <name type="synonym">Anadara granosa</name>
    <dbReference type="NCBI Taxonomy" id="220873"/>
    <lineage>
        <taxon>Eukaryota</taxon>
        <taxon>Metazoa</taxon>
        <taxon>Spiralia</taxon>
        <taxon>Lophotrochozoa</taxon>
        <taxon>Mollusca</taxon>
        <taxon>Bivalvia</taxon>
        <taxon>Autobranchia</taxon>
        <taxon>Pteriomorphia</taxon>
        <taxon>Arcoida</taxon>
        <taxon>Arcoidea</taxon>
        <taxon>Arcidae</taxon>
        <taxon>Tegillarca</taxon>
    </lineage>
</organism>
<name>A0ABQ9DY39_TEGGR</name>
<dbReference type="SUPFAM" id="SSF56112">
    <property type="entry name" value="Protein kinase-like (PK-like)"/>
    <property type="match status" value="1"/>
</dbReference>
<dbReference type="Gene3D" id="1.10.510.10">
    <property type="entry name" value="Transferase(Phosphotransferase) domain 1"/>
    <property type="match status" value="1"/>
</dbReference>
<proteinExistence type="predicted"/>
<evidence type="ECO:0000313" key="2">
    <source>
        <dbReference type="EMBL" id="KAJ8297922.1"/>
    </source>
</evidence>
<accession>A0ABQ9DY39</accession>
<comment type="caution">
    <text evidence="2">The sequence shown here is derived from an EMBL/GenBank/DDBJ whole genome shotgun (WGS) entry which is preliminary data.</text>
</comment>
<dbReference type="Pfam" id="PF00069">
    <property type="entry name" value="Pkinase"/>
    <property type="match status" value="1"/>
</dbReference>
<dbReference type="EMBL" id="JARBDR010000923">
    <property type="protein sequence ID" value="KAJ8297922.1"/>
    <property type="molecule type" value="Genomic_DNA"/>
</dbReference>
<dbReference type="InterPro" id="IPR011009">
    <property type="entry name" value="Kinase-like_dom_sf"/>
</dbReference>
<reference evidence="2 3" key="1">
    <citation type="submission" date="2022-12" db="EMBL/GenBank/DDBJ databases">
        <title>Chromosome-level genome of Tegillarca granosa.</title>
        <authorList>
            <person name="Kim J."/>
        </authorList>
    </citation>
    <scope>NUCLEOTIDE SEQUENCE [LARGE SCALE GENOMIC DNA]</scope>
    <source>
        <strain evidence="2">Teg-2019</strain>
        <tissue evidence="2">Adductor muscle</tissue>
    </source>
</reference>
<evidence type="ECO:0000313" key="3">
    <source>
        <dbReference type="Proteomes" id="UP001217089"/>
    </source>
</evidence>
<evidence type="ECO:0000259" key="1">
    <source>
        <dbReference type="PROSITE" id="PS50011"/>
    </source>
</evidence>
<dbReference type="PANTHER" id="PTHR24347">
    <property type="entry name" value="SERINE/THREONINE-PROTEIN KINASE"/>
    <property type="match status" value="1"/>
</dbReference>
<dbReference type="Proteomes" id="UP001217089">
    <property type="component" value="Unassembled WGS sequence"/>
</dbReference>
<keyword evidence="3" id="KW-1185">Reference proteome</keyword>
<dbReference type="PROSITE" id="PS50011">
    <property type="entry name" value="PROTEIN_KINASE_DOM"/>
    <property type="match status" value="1"/>
</dbReference>
<dbReference type="InterPro" id="IPR000719">
    <property type="entry name" value="Prot_kinase_dom"/>
</dbReference>
<protein>
    <recommendedName>
        <fullName evidence="1">Protein kinase domain-containing protein</fullName>
    </recommendedName>
</protein>